<reference evidence="7 8" key="1">
    <citation type="submission" date="2019-08" db="EMBL/GenBank/DDBJ databases">
        <title>Whole genome of Aphis craccivora.</title>
        <authorList>
            <person name="Voronova N.V."/>
            <person name="Shulinski R.S."/>
            <person name="Bandarenka Y.V."/>
            <person name="Zhorov D.G."/>
            <person name="Warner D."/>
        </authorList>
    </citation>
    <scope>NUCLEOTIDE SEQUENCE [LARGE SCALE GENOMIC DNA]</scope>
    <source>
        <strain evidence="7">180601</strain>
        <tissue evidence="7">Whole Body</tissue>
    </source>
</reference>
<feature type="transmembrane region" description="Helical" evidence="6">
    <location>
        <begin position="271"/>
        <end position="288"/>
    </location>
</feature>
<dbReference type="GO" id="GO:0005886">
    <property type="term" value="C:plasma membrane"/>
    <property type="evidence" value="ECO:0007669"/>
    <property type="project" value="UniProtKB-SubCell"/>
</dbReference>
<feature type="transmembrane region" description="Helical" evidence="6">
    <location>
        <begin position="38"/>
        <end position="59"/>
    </location>
</feature>
<keyword evidence="4 6" id="KW-1133">Transmembrane helix</keyword>
<protein>
    <recommendedName>
        <fullName evidence="6">Gustatory receptor</fullName>
    </recommendedName>
</protein>
<comment type="caution">
    <text evidence="6">Lacks conserved residue(s) required for the propagation of feature annotation.</text>
</comment>
<dbReference type="GO" id="GO:0007165">
    <property type="term" value="P:signal transduction"/>
    <property type="evidence" value="ECO:0007669"/>
    <property type="project" value="UniProtKB-KW"/>
</dbReference>
<gene>
    <name evidence="7" type="ORF">FWK35_00015866</name>
</gene>
<dbReference type="InterPro" id="IPR013604">
    <property type="entry name" value="7TM_chemorcpt"/>
</dbReference>
<organism evidence="7 8">
    <name type="scientific">Aphis craccivora</name>
    <name type="common">Cowpea aphid</name>
    <dbReference type="NCBI Taxonomy" id="307492"/>
    <lineage>
        <taxon>Eukaryota</taxon>
        <taxon>Metazoa</taxon>
        <taxon>Ecdysozoa</taxon>
        <taxon>Arthropoda</taxon>
        <taxon>Hexapoda</taxon>
        <taxon>Insecta</taxon>
        <taxon>Pterygota</taxon>
        <taxon>Neoptera</taxon>
        <taxon>Paraneoptera</taxon>
        <taxon>Hemiptera</taxon>
        <taxon>Sternorrhyncha</taxon>
        <taxon>Aphidomorpha</taxon>
        <taxon>Aphidoidea</taxon>
        <taxon>Aphididae</taxon>
        <taxon>Aphidini</taxon>
        <taxon>Aphis</taxon>
        <taxon>Aphis</taxon>
    </lineage>
</organism>
<keyword evidence="5 6" id="KW-0472">Membrane</keyword>
<keyword evidence="3 6" id="KW-0812">Transmembrane</keyword>
<name>A0A6G0YX59_APHCR</name>
<evidence type="ECO:0000313" key="7">
    <source>
        <dbReference type="EMBL" id="KAF0762665.1"/>
    </source>
</evidence>
<feature type="non-terminal residue" evidence="7">
    <location>
        <position position="357"/>
    </location>
</feature>
<sequence length="357" mass="42571">MSQNNKLTTFSDYIFDTYISDDSLFLPYMWALRHIQIYIINLSFCYSLVIWISLCYSSIKILNYFHEYCDTILSSQKLLKYVILFEIYVILIAVVINIVLSANKSKRFFKILDLFHRFDELILQVQCSSDYKAQQFYVVYTLLVWVYHLFVMVVIFLKNIYFLFMWSSICWLTIISILPYIICIRMLRHRYKLANKVFKNSNNPTTTTKCFYPTEVHNVFIELRNLSEEVKTYYAFHTILIVIDSVLLIASNVTKLVFNYTHNSTGIEYNRFILIFGILKMQFVFFLIREAHNTIQESKKTVLIAHDILHITTNTGIIKEVFVLSCWNNPIIFDVYDFFDLDYKLLQSFFYYNSPKS</sequence>
<feature type="transmembrane region" description="Helical" evidence="6">
    <location>
        <begin position="233"/>
        <end position="251"/>
    </location>
</feature>
<evidence type="ECO:0000256" key="6">
    <source>
        <dbReference type="RuleBase" id="RU363108"/>
    </source>
</evidence>
<evidence type="ECO:0000256" key="5">
    <source>
        <dbReference type="ARBA" id="ARBA00023136"/>
    </source>
</evidence>
<comment type="subcellular location">
    <subcellularLocation>
        <location evidence="1 6">Cell membrane</location>
        <topology evidence="1 6">Multi-pass membrane protein</topology>
    </subcellularLocation>
</comment>
<keyword evidence="8" id="KW-1185">Reference proteome</keyword>
<evidence type="ECO:0000256" key="3">
    <source>
        <dbReference type="ARBA" id="ARBA00022692"/>
    </source>
</evidence>
<dbReference type="EMBL" id="VUJU01002078">
    <property type="protein sequence ID" value="KAF0762665.1"/>
    <property type="molecule type" value="Genomic_DNA"/>
</dbReference>
<dbReference type="Pfam" id="PF08395">
    <property type="entry name" value="7tm_7"/>
    <property type="match status" value="1"/>
</dbReference>
<evidence type="ECO:0000256" key="4">
    <source>
        <dbReference type="ARBA" id="ARBA00022989"/>
    </source>
</evidence>
<evidence type="ECO:0000313" key="8">
    <source>
        <dbReference type="Proteomes" id="UP000478052"/>
    </source>
</evidence>
<keyword evidence="2 6" id="KW-1003">Cell membrane</keyword>
<accession>A0A6G0YX59</accession>
<comment type="function">
    <text evidence="6">Gustatory receptor which mediates acceptance or avoidance behavior, depending on its substrates.</text>
</comment>
<evidence type="ECO:0000256" key="2">
    <source>
        <dbReference type="ARBA" id="ARBA00022475"/>
    </source>
</evidence>
<feature type="transmembrane region" description="Helical" evidence="6">
    <location>
        <begin position="163"/>
        <end position="183"/>
    </location>
</feature>
<comment type="similarity">
    <text evidence="6">Belongs to the insect chemoreceptor superfamily. Gustatory receptor (GR) family.</text>
</comment>
<feature type="transmembrane region" description="Helical" evidence="6">
    <location>
        <begin position="79"/>
        <end position="100"/>
    </location>
</feature>
<keyword evidence="6" id="KW-0807">Transducer</keyword>
<dbReference type="Proteomes" id="UP000478052">
    <property type="component" value="Unassembled WGS sequence"/>
</dbReference>
<dbReference type="GO" id="GO:0050909">
    <property type="term" value="P:sensory perception of taste"/>
    <property type="evidence" value="ECO:0007669"/>
    <property type="project" value="InterPro"/>
</dbReference>
<proteinExistence type="inferred from homology"/>
<evidence type="ECO:0000256" key="1">
    <source>
        <dbReference type="ARBA" id="ARBA00004651"/>
    </source>
</evidence>
<feature type="transmembrane region" description="Helical" evidence="6">
    <location>
        <begin position="136"/>
        <end position="157"/>
    </location>
</feature>
<dbReference type="OrthoDB" id="6615601at2759"/>
<comment type="caution">
    <text evidence="7">The sequence shown here is derived from an EMBL/GenBank/DDBJ whole genome shotgun (WGS) entry which is preliminary data.</text>
</comment>
<dbReference type="AlphaFoldDB" id="A0A6G0YX59"/>
<keyword evidence="6" id="KW-0675">Receptor</keyword>